<dbReference type="PRINTS" id="PR00138">
    <property type="entry name" value="MATRIXIN"/>
</dbReference>
<reference evidence="16 17" key="1">
    <citation type="journal article" date="2017" name="PLoS Biol.">
        <title>The sea cucumber genome provides insights into morphological evolution and visceral regeneration.</title>
        <authorList>
            <person name="Zhang X."/>
            <person name="Sun L."/>
            <person name="Yuan J."/>
            <person name="Sun Y."/>
            <person name="Gao Y."/>
            <person name="Zhang L."/>
            <person name="Li S."/>
            <person name="Dai H."/>
            <person name="Hamel J.F."/>
            <person name="Liu C."/>
            <person name="Yu Y."/>
            <person name="Liu S."/>
            <person name="Lin W."/>
            <person name="Guo K."/>
            <person name="Jin S."/>
            <person name="Xu P."/>
            <person name="Storey K.B."/>
            <person name="Huan P."/>
            <person name="Zhang T."/>
            <person name="Zhou Y."/>
            <person name="Zhang J."/>
            <person name="Lin C."/>
            <person name="Li X."/>
            <person name="Xing L."/>
            <person name="Huo D."/>
            <person name="Sun M."/>
            <person name="Wang L."/>
            <person name="Mercier A."/>
            <person name="Li F."/>
            <person name="Yang H."/>
            <person name="Xiang J."/>
        </authorList>
    </citation>
    <scope>NUCLEOTIDE SEQUENCE [LARGE SCALE GENOMIC DNA]</scope>
    <source>
        <strain evidence="16">Shaxun</strain>
        <tissue evidence="16">Muscle</tissue>
    </source>
</reference>
<dbReference type="PIRSF" id="PIRSF001191">
    <property type="entry name" value="Peptidase_M10A_matrix"/>
    <property type="match status" value="1"/>
</dbReference>
<evidence type="ECO:0000256" key="3">
    <source>
        <dbReference type="ARBA" id="ARBA00022723"/>
    </source>
</evidence>
<dbReference type="CDD" id="cd00094">
    <property type="entry name" value="HX"/>
    <property type="match status" value="1"/>
</dbReference>
<feature type="binding site" evidence="11">
    <location>
        <position position="125"/>
    </location>
    <ligand>
        <name>Ca(2+)</name>
        <dbReference type="ChEBI" id="CHEBI:29108"/>
        <label>1</label>
    </ligand>
</feature>
<feature type="binding site" evidence="11">
    <location>
        <position position="294"/>
    </location>
    <ligand>
        <name>Ca(2+)</name>
        <dbReference type="ChEBI" id="CHEBI:29108"/>
        <label>5</label>
    </ligand>
</feature>
<dbReference type="PROSITE" id="PS51642">
    <property type="entry name" value="HEMOPEXIN_2"/>
    <property type="match status" value="4"/>
</dbReference>
<dbReference type="FunFam" id="3.40.390.10:FF:000022">
    <property type="entry name" value="Matrix metalloproteinase 1, isoform C"/>
    <property type="match status" value="1"/>
</dbReference>
<dbReference type="GO" id="GO:0006508">
    <property type="term" value="P:proteolysis"/>
    <property type="evidence" value="ECO:0007669"/>
    <property type="project" value="UniProtKB-KW"/>
</dbReference>
<evidence type="ECO:0000256" key="10">
    <source>
        <dbReference type="PIRSR" id="PIRSR001191-2"/>
    </source>
</evidence>
<feature type="binding site" evidence="11">
    <location>
        <position position="200"/>
    </location>
    <ligand>
        <name>Zn(2+)</name>
        <dbReference type="ChEBI" id="CHEBI:29105"/>
        <label>1</label>
    </ligand>
</feature>
<dbReference type="SUPFAM" id="SSF50923">
    <property type="entry name" value="Hemopexin-like domain"/>
    <property type="match status" value="1"/>
</dbReference>
<dbReference type="OrthoDB" id="406838at2759"/>
<feature type="binding site" evidence="11">
    <location>
        <position position="202"/>
    </location>
    <ligand>
        <name>Ca(2+)</name>
        <dbReference type="ChEBI" id="CHEBI:29108"/>
        <label>3</label>
    </ligand>
</feature>
<keyword evidence="2" id="KW-0645">Protease</keyword>
<feature type="repeat" description="Hemopexin" evidence="13">
    <location>
        <begin position="336"/>
        <end position="382"/>
    </location>
</feature>
<keyword evidence="3 10" id="KW-0479">Metal-binding</keyword>
<dbReference type="InterPro" id="IPR001818">
    <property type="entry name" value="Pept_M10_metallopeptidase"/>
</dbReference>
<dbReference type="GO" id="GO:0030574">
    <property type="term" value="P:collagen catabolic process"/>
    <property type="evidence" value="ECO:0007669"/>
    <property type="project" value="TreeGrafter"/>
</dbReference>
<evidence type="ECO:0000256" key="4">
    <source>
        <dbReference type="ARBA" id="ARBA00022737"/>
    </source>
</evidence>
<feature type="domain" description="Peptidase metallopeptidase" evidence="15">
    <location>
        <begin position="106"/>
        <end position="267"/>
    </location>
</feature>
<feature type="repeat" description="Hemopexin" evidence="13">
    <location>
        <begin position="288"/>
        <end position="335"/>
    </location>
</feature>
<dbReference type="CDD" id="cd04278">
    <property type="entry name" value="ZnMc_MMP"/>
    <property type="match status" value="1"/>
</dbReference>
<feature type="binding site" evidence="11">
    <location>
        <position position="174"/>
    </location>
    <ligand>
        <name>Zn(2+)</name>
        <dbReference type="ChEBI" id="CHEBI:29105"/>
        <label>1</label>
    </ligand>
</feature>
<dbReference type="GO" id="GO:0031012">
    <property type="term" value="C:extracellular matrix"/>
    <property type="evidence" value="ECO:0007669"/>
    <property type="project" value="InterPro"/>
</dbReference>
<evidence type="ECO:0000256" key="14">
    <source>
        <dbReference type="SAM" id="SignalP"/>
    </source>
</evidence>
<dbReference type="EMBL" id="MRZV01000312">
    <property type="protein sequence ID" value="PIK52847.1"/>
    <property type="molecule type" value="Genomic_DNA"/>
</dbReference>
<dbReference type="Gene3D" id="2.110.10.10">
    <property type="entry name" value="Hemopexin-like domain"/>
    <property type="match status" value="1"/>
</dbReference>
<evidence type="ECO:0000313" key="16">
    <source>
        <dbReference type="EMBL" id="PIK52847.1"/>
    </source>
</evidence>
<keyword evidence="5" id="KW-0378">Hydrolase</keyword>
<dbReference type="GO" id="GO:0005615">
    <property type="term" value="C:extracellular space"/>
    <property type="evidence" value="ECO:0007669"/>
    <property type="project" value="TreeGrafter"/>
</dbReference>
<keyword evidence="8" id="KW-0865">Zymogen</keyword>
<keyword evidence="7" id="KW-0482">Metalloprotease</keyword>
<feature type="binding site" evidence="11">
    <location>
        <position position="205"/>
    </location>
    <ligand>
        <name>Ca(2+)</name>
        <dbReference type="ChEBI" id="CHEBI:29108"/>
        <label>1</label>
    </ligand>
</feature>
<dbReference type="FunFam" id="2.110.10.10:FF:000007">
    <property type="entry name" value="stromelysin-3 isoform X2"/>
    <property type="match status" value="1"/>
</dbReference>
<dbReference type="GO" id="GO:0030198">
    <property type="term" value="P:extracellular matrix organization"/>
    <property type="evidence" value="ECO:0007669"/>
    <property type="project" value="TreeGrafter"/>
</dbReference>
<gene>
    <name evidence="16" type="ORF">BSL78_10280</name>
</gene>
<feature type="binding site" evidence="11">
    <location>
        <position position="434"/>
    </location>
    <ligand>
        <name>Ca(2+)</name>
        <dbReference type="ChEBI" id="CHEBI:29108"/>
        <label>4</label>
    </ligand>
</feature>
<sequence length="515" mass="56454">MDTLLVLTLFCGLVPAVFSAAVIDNPLSAAQYLMYFNYVKQSDMDNGKLMTEEVMSNGLKMFQSFANITVTGEFDTETMEKMNQPRCGVPDMMNVGADARKRRFAAQAQWPTRSLTWRVDNVTPDFGTPAAIVQLMKDALQYWSDVSGLTFTQVTSTNADADIIISFAPFAHGDGNPFDGPGGTLAHAYFPGSGIGGDAHFDESETYSAAGGGINLFQVAVHEFGHSLGLGHSEVDAAVMAPFYTGYDPNFALHPDDIAGIQTLYGTNVGVPEVTMRPETMPPNVPCTGQFDTITRTADGSTYAFKDNLVFKLDSDSIGLEPGFPAEISSVFPGLPNNLDASVFWDDVSKTYFFKGDQYYRVSGTTLDAGYPKPISLWNGLPNDLDAGFVWSGNGRVYFIKGDQYYRYNRYSGRVDGGYPRPLSVWRGLPSSIDSAMQWSNSRTYFFSGEEYYRFNDRSFRIDSSYPRSTVQYWIGCGLDSIQVATTPVSGGARSLLIPSLAVIMSSTILSLVYL</sequence>
<dbReference type="InterPro" id="IPR006026">
    <property type="entry name" value="Peptidase_Metallo"/>
</dbReference>
<feature type="binding site" evidence="11">
    <location>
        <position position="179"/>
    </location>
    <ligand>
        <name>Ca(2+)</name>
        <dbReference type="ChEBI" id="CHEBI:29108"/>
        <label>3</label>
    </ligand>
</feature>
<evidence type="ECO:0000256" key="9">
    <source>
        <dbReference type="PIRSR" id="PIRSR001191-1"/>
    </source>
</evidence>
<dbReference type="InterPro" id="IPR036365">
    <property type="entry name" value="PGBD-like_sf"/>
</dbReference>
<evidence type="ECO:0000256" key="5">
    <source>
        <dbReference type="ARBA" id="ARBA00022801"/>
    </source>
</evidence>
<feature type="binding site" evidence="11">
    <location>
        <position position="162"/>
    </location>
    <ligand>
        <name>Ca(2+)</name>
        <dbReference type="ChEBI" id="CHEBI:29108"/>
        <label>2</label>
    </ligand>
</feature>
<keyword evidence="17" id="KW-1185">Reference proteome</keyword>
<dbReference type="PANTHER" id="PTHR10201:SF294">
    <property type="entry name" value="MATRIX METALLOPROTEINASE 16"/>
    <property type="match status" value="1"/>
</dbReference>
<feature type="binding site" evidence="11">
    <location>
        <position position="292"/>
    </location>
    <ligand>
        <name>Ca(2+)</name>
        <dbReference type="ChEBI" id="CHEBI:29108"/>
        <label>4</label>
    </ligand>
</feature>
<evidence type="ECO:0000256" key="11">
    <source>
        <dbReference type="PIRSR" id="PIRSR621190-2"/>
    </source>
</evidence>
<dbReference type="Pfam" id="PF00413">
    <property type="entry name" value="Peptidase_M10"/>
    <property type="match status" value="1"/>
</dbReference>
<dbReference type="SUPFAM" id="SSF55486">
    <property type="entry name" value="Metalloproteases ('zincins'), catalytic domain"/>
    <property type="match status" value="1"/>
</dbReference>
<feature type="signal peptide" evidence="14">
    <location>
        <begin position="1"/>
        <end position="19"/>
    </location>
</feature>
<organism evidence="16 17">
    <name type="scientific">Stichopus japonicus</name>
    <name type="common">Sea cucumber</name>
    <dbReference type="NCBI Taxonomy" id="307972"/>
    <lineage>
        <taxon>Eukaryota</taxon>
        <taxon>Metazoa</taxon>
        <taxon>Echinodermata</taxon>
        <taxon>Eleutherozoa</taxon>
        <taxon>Echinozoa</taxon>
        <taxon>Holothuroidea</taxon>
        <taxon>Aspidochirotacea</taxon>
        <taxon>Aspidochirotida</taxon>
        <taxon>Stichopodidae</taxon>
        <taxon>Apostichopus</taxon>
    </lineage>
</organism>
<dbReference type="GO" id="GO:0008270">
    <property type="term" value="F:zinc ion binding"/>
    <property type="evidence" value="ECO:0007669"/>
    <property type="project" value="InterPro"/>
</dbReference>
<dbReference type="SUPFAM" id="SSF47090">
    <property type="entry name" value="PGBD-like"/>
    <property type="match status" value="1"/>
</dbReference>
<dbReference type="InterPro" id="IPR036375">
    <property type="entry name" value="Hemopexin-like_dom_sf"/>
</dbReference>
<feature type="binding site" evidence="11">
    <location>
        <position position="172"/>
    </location>
    <ligand>
        <name>Zn(2+)</name>
        <dbReference type="ChEBI" id="CHEBI:29105"/>
        <label>1</label>
    </ligand>
</feature>
<keyword evidence="6 10" id="KW-0862">Zinc</keyword>
<keyword evidence="11" id="KW-0106">Calcium</keyword>
<dbReference type="Pfam" id="PF00045">
    <property type="entry name" value="Hemopexin"/>
    <property type="match status" value="4"/>
</dbReference>
<evidence type="ECO:0000259" key="15">
    <source>
        <dbReference type="SMART" id="SM00235"/>
    </source>
</evidence>
<dbReference type="InterPro" id="IPR000585">
    <property type="entry name" value="Hemopexin-like_dom"/>
</dbReference>
<evidence type="ECO:0000256" key="6">
    <source>
        <dbReference type="ARBA" id="ARBA00022833"/>
    </source>
</evidence>
<evidence type="ECO:0000256" key="1">
    <source>
        <dbReference type="ARBA" id="ARBA00010370"/>
    </source>
</evidence>
<feature type="binding site" evidence="11">
    <location>
        <position position="180"/>
    </location>
    <ligand>
        <name>Ca(2+)</name>
        <dbReference type="ChEBI" id="CHEBI:29108"/>
        <label>3</label>
    </ligand>
</feature>
<feature type="binding site" description="in inhibited form" evidence="11">
    <location>
        <position position="87"/>
    </location>
    <ligand>
        <name>Zn(2+)</name>
        <dbReference type="ChEBI" id="CHEBI:29105"/>
        <label>2</label>
        <note>catalytic</note>
    </ligand>
</feature>
<evidence type="ECO:0000256" key="13">
    <source>
        <dbReference type="PROSITE-ProRule" id="PRU01011"/>
    </source>
</evidence>
<feature type="binding site" evidence="11">
    <location>
        <position position="205"/>
    </location>
    <ligand>
        <name>Ca(2+)</name>
        <dbReference type="ChEBI" id="CHEBI:29108"/>
        <label>3</label>
    </ligand>
</feature>
<feature type="binding site" evidence="10">
    <location>
        <position position="226"/>
    </location>
    <ligand>
        <name>Zn(2+)</name>
        <dbReference type="ChEBI" id="CHEBI:29105"/>
        <label>2</label>
        <note>catalytic</note>
    </ligand>
</feature>
<dbReference type="Gene3D" id="3.40.390.10">
    <property type="entry name" value="Collagenase (Catalytic Domain)"/>
    <property type="match status" value="1"/>
</dbReference>
<dbReference type="InterPro" id="IPR024079">
    <property type="entry name" value="MetalloPept_cat_dom_sf"/>
</dbReference>
<feature type="binding site" evidence="11">
    <location>
        <position position="196"/>
    </location>
    <ligand>
        <name>Ca(2+)</name>
        <dbReference type="ChEBI" id="CHEBI:29108"/>
        <label>2</label>
    </ligand>
</feature>
<evidence type="ECO:0000256" key="2">
    <source>
        <dbReference type="ARBA" id="ARBA00022670"/>
    </source>
</evidence>
<dbReference type="InterPro" id="IPR021190">
    <property type="entry name" value="Pept_M10A"/>
</dbReference>
<dbReference type="Proteomes" id="UP000230750">
    <property type="component" value="Unassembled WGS sequence"/>
</dbReference>
<feature type="repeat" description="Hemopexin" evidence="13">
    <location>
        <begin position="430"/>
        <end position="477"/>
    </location>
</feature>
<name>A0A2G8KXV3_STIJA</name>
<dbReference type="SMART" id="SM00120">
    <property type="entry name" value="HX"/>
    <property type="match status" value="4"/>
</dbReference>
<comment type="cofactor">
    <cofactor evidence="11">
        <name>Zn(2+)</name>
        <dbReference type="ChEBI" id="CHEBI:29105"/>
    </cofactor>
    <text evidence="11">Binds 2 Zn(2+) ions per subunit.</text>
</comment>
<dbReference type="STRING" id="307972.A0A2G8KXV3"/>
<comment type="similarity">
    <text evidence="1">Belongs to the peptidase M10A family.</text>
</comment>
<feature type="chain" id="PRO_5013856326" evidence="14">
    <location>
        <begin position="20"/>
        <end position="515"/>
    </location>
</feature>
<evidence type="ECO:0000256" key="7">
    <source>
        <dbReference type="ARBA" id="ARBA00023049"/>
    </source>
</evidence>
<dbReference type="PANTHER" id="PTHR10201">
    <property type="entry name" value="MATRIX METALLOPROTEINASE"/>
    <property type="match status" value="1"/>
</dbReference>
<feature type="modified residue" description="Phosphotyrosine; by PKDCC" evidence="12">
    <location>
        <position position="371"/>
    </location>
</feature>
<evidence type="ECO:0000256" key="8">
    <source>
        <dbReference type="ARBA" id="ARBA00023145"/>
    </source>
</evidence>
<accession>A0A2G8KXV3</accession>
<feature type="repeat" description="Hemopexin" evidence="13">
    <location>
        <begin position="383"/>
        <end position="429"/>
    </location>
</feature>
<feature type="binding site" evidence="11">
    <location>
        <position position="198"/>
    </location>
    <ligand>
        <name>Ca(2+)</name>
        <dbReference type="ChEBI" id="CHEBI:29108"/>
        <label>2</label>
    </ligand>
</feature>
<protein>
    <submittedName>
        <fullName evidence="16">Putative matrix metalloproteinase-16</fullName>
    </submittedName>
</protein>
<dbReference type="InterPro" id="IPR018487">
    <property type="entry name" value="Hemopexin-like_repeat"/>
</dbReference>
<feature type="binding site" evidence="10">
    <location>
        <position position="222"/>
    </location>
    <ligand>
        <name>Zn(2+)</name>
        <dbReference type="ChEBI" id="CHEBI:29105"/>
        <label>2</label>
        <note>catalytic</note>
    </ligand>
</feature>
<proteinExistence type="inferred from homology"/>
<comment type="caution">
    <text evidence="16">The sequence shown here is derived from an EMBL/GenBank/DDBJ whole genome shotgun (WGS) entry which is preliminary data.</text>
</comment>
<comment type="cofactor">
    <cofactor evidence="11">
        <name>Ca(2+)</name>
        <dbReference type="ChEBI" id="CHEBI:29108"/>
    </cofactor>
    <text evidence="11">Can bind about 5 Ca(2+) ions per subunit.</text>
</comment>
<dbReference type="AlphaFoldDB" id="A0A2G8KXV3"/>
<feature type="active site" evidence="9">
    <location>
        <position position="223"/>
    </location>
</feature>
<dbReference type="InterPro" id="IPR033739">
    <property type="entry name" value="M10A_MMP"/>
</dbReference>
<feature type="binding site" evidence="11">
    <location>
        <position position="187"/>
    </location>
    <ligand>
        <name>Zn(2+)</name>
        <dbReference type="ChEBI" id="CHEBI:29105"/>
        <label>1</label>
    </ligand>
</feature>
<dbReference type="SMART" id="SM00235">
    <property type="entry name" value="ZnMc"/>
    <property type="match status" value="1"/>
</dbReference>
<feature type="binding site" evidence="11">
    <location>
        <position position="240"/>
    </location>
    <ligand>
        <name>Zn(2+)</name>
        <dbReference type="ChEBI" id="CHEBI:29105"/>
        <label>2</label>
        <note>catalytic</note>
    </ligand>
</feature>
<evidence type="ECO:0000256" key="12">
    <source>
        <dbReference type="PIRSR" id="PIRSR621190-4"/>
    </source>
</evidence>
<evidence type="ECO:0000313" key="17">
    <source>
        <dbReference type="Proteomes" id="UP000230750"/>
    </source>
</evidence>
<feature type="binding site" evidence="10">
    <location>
        <position position="232"/>
    </location>
    <ligand>
        <name>Zn(2+)</name>
        <dbReference type="ChEBI" id="CHEBI:29105"/>
        <label>2</label>
        <note>catalytic</note>
    </ligand>
</feature>
<keyword evidence="4" id="KW-0677">Repeat</keyword>
<dbReference type="GO" id="GO:0004222">
    <property type="term" value="F:metalloendopeptidase activity"/>
    <property type="evidence" value="ECO:0007669"/>
    <property type="project" value="InterPro"/>
</dbReference>
<keyword evidence="14" id="KW-0732">Signal</keyword>
<feature type="binding site" evidence="11">
    <location>
        <position position="340"/>
    </location>
    <ligand>
        <name>Ca(2+)</name>
        <dbReference type="ChEBI" id="CHEBI:29108"/>
        <label>4</label>
    </ligand>
</feature>